<dbReference type="AlphaFoldDB" id="A0A562VK65"/>
<reference evidence="2 3" key="1">
    <citation type="submission" date="2019-07" db="EMBL/GenBank/DDBJ databases">
        <title>Genomic Encyclopedia of Archaeal and Bacterial Type Strains, Phase II (KMG-II): from individual species to whole genera.</title>
        <authorList>
            <person name="Goeker M."/>
        </authorList>
    </citation>
    <scope>NUCLEOTIDE SEQUENCE [LARGE SCALE GENOMIC DNA]</scope>
    <source>
        <strain evidence="2 3">ATCC BAA-1139</strain>
    </source>
</reference>
<dbReference type="InterPro" id="IPR036105">
    <property type="entry name" value="DiNase_FeMo-co_biosyn_sf"/>
</dbReference>
<accession>A0A562VK65</accession>
<dbReference type="OrthoDB" id="280278at2"/>
<proteinExistence type="predicted"/>
<dbReference type="EMBL" id="VLLN01000017">
    <property type="protein sequence ID" value="TWJ18280.1"/>
    <property type="molecule type" value="Genomic_DNA"/>
</dbReference>
<organism evidence="2 3">
    <name type="scientific">Geobacter argillaceus</name>
    <dbReference type="NCBI Taxonomy" id="345631"/>
    <lineage>
        <taxon>Bacteria</taxon>
        <taxon>Pseudomonadati</taxon>
        <taxon>Thermodesulfobacteriota</taxon>
        <taxon>Desulfuromonadia</taxon>
        <taxon>Geobacterales</taxon>
        <taxon>Geobacteraceae</taxon>
        <taxon>Geobacter</taxon>
    </lineage>
</organism>
<keyword evidence="3" id="KW-1185">Reference proteome</keyword>
<dbReference type="InterPro" id="IPR051840">
    <property type="entry name" value="NifX/NifY_domain"/>
</dbReference>
<dbReference type="Pfam" id="PF02579">
    <property type="entry name" value="Nitro_FeMo-Co"/>
    <property type="match status" value="1"/>
</dbReference>
<comment type="caution">
    <text evidence="2">The sequence shown here is derived from an EMBL/GenBank/DDBJ whole genome shotgun (WGS) entry which is preliminary data.</text>
</comment>
<dbReference type="Gene3D" id="3.30.420.130">
    <property type="entry name" value="Dinitrogenase iron-molybdenum cofactor biosynthesis domain"/>
    <property type="match status" value="1"/>
</dbReference>
<dbReference type="SUPFAM" id="SSF53146">
    <property type="entry name" value="Nitrogenase accessory factor-like"/>
    <property type="match status" value="1"/>
</dbReference>
<dbReference type="Proteomes" id="UP000319449">
    <property type="component" value="Unassembled WGS sequence"/>
</dbReference>
<dbReference type="PANTHER" id="PTHR33937">
    <property type="entry name" value="IRON-MOLYBDENUM PROTEIN-RELATED-RELATED"/>
    <property type="match status" value="1"/>
</dbReference>
<dbReference type="PANTHER" id="PTHR33937:SF1">
    <property type="entry name" value="IRON-MOLIBDENUM COFACTOR PROCESSING PROTEIN"/>
    <property type="match status" value="1"/>
</dbReference>
<evidence type="ECO:0000313" key="2">
    <source>
        <dbReference type="EMBL" id="TWJ18280.1"/>
    </source>
</evidence>
<sequence length="109" mass="11835">MLIAVATKTGREIDQHFGHAERFLIYNVDNATATLVDEKKVERYCTYDPEHPLRAHILANIAAALTGCRAIVCSQIGQAPREEMEGLGFPTFALAGEIGPALAELAKVL</sequence>
<evidence type="ECO:0000313" key="3">
    <source>
        <dbReference type="Proteomes" id="UP000319449"/>
    </source>
</evidence>
<name>A0A562VK65_9BACT</name>
<evidence type="ECO:0000259" key="1">
    <source>
        <dbReference type="Pfam" id="PF02579"/>
    </source>
</evidence>
<gene>
    <name evidence="2" type="ORF">JN12_02683</name>
</gene>
<dbReference type="InterPro" id="IPR003731">
    <property type="entry name" value="Di-Nase_FeMo-co_biosynth"/>
</dbReference>
<feature type="domain" description="Dinitrogenase iron-molybdenum cofactor biosynthesis" evidence="1">
    <location>
        <begin position="10"/>
        <end position="106"/>
    </location>
</feature>
<protein>
    <submittedName>
        <fullName evidence="2">Putative Fe-Mo cluster-binding NifX family protein</fullName>
    </submittedName>
</protein>
<dbReference type="RefSeq" id="WP_145023585.1">
    <property type="nucleotide sequence ID" value="NZ_VLLN01000017.1"/>
</dbReference>